<reference evidence="1" key="2">
    <citation type="submission" date="2021-12" db="EMBL/GenBank/DDBJ databases">
        <title>Resequencing data analysis of finger millet.</title>
        <authorList>
            <person name="Hatakeyama M."/>
            <person name="Aluri S."/>
            <person name="Balachadran M.T."/>
            <person name="Sivarajan S.R."/>
            <person name="Poveda L."/>
            <person name="Shimizu-Inatsugi R."/>
            <person name="Schlapbach R."/>
            <person name="Sreeman S.M."/>
            <person name="Shimizu K.K."/>
        </authorList>
    </citation>
    <scope>NUCLEOTIDE SEQUENCE</scope>
</reference>
<gene>
    <name evidence="1" type="primary">gb16056</name>
    <name evidence="1" type="ORF">PR202_gb16056</name>
</gene>
<accession>A0AAV5F042</accession>
<protein>
    <submittedName>
        <fullName evidence="1">Uncharacterized protein</fullName>
    </submittedName>
</protein>
<dbReference type="Proteomes" id="UP001054889">
    <property type="component" value="Unassembled WGS sequence"/>
</dbReference>
<dbReference type="AlphaFoldDB" id="A0AAV5F042"/>
<evidence type="ECO:0000313" key="1">
    <source>
        <dbReference type="EMBL" id="GJN27982.1"/>
    </source>
</evidence>
<name>A0AAV5F042_ELECO</name>
<organism evidence="1 2">
    <name type="scientific">Eleusine coracana subsp. coracana</name>
    <dbReference type="NCBI Taxonomy" id="191504"/>
    <lineage>
        <taxon>Eukaryota</taxon>
        <taxon>Viridiplantae</taxon>
        <taxon>Streptophyta</taxon>
        <taxon>Embryophyta</taxon>
        <taxon>Tracheophyta</taxon>
        <taxon>Spermatophyta</taxon>
        <taxon>Magnoliopsida</taxon>
        <taxon>Liliopsida</taxon>
        <taxon>Poales</taxon>
        <taxon>Poaceae</taxon>
        <taxon>PACMAD clade</taxon>
        <taxon>Chloridoideae</taxon>
        <taxon>Cynodonteae</taxon>
        <taxon>Eleusininae</taxon>
        <taxon>Eleusine</taxon>
    </lineage>
</organism>
<proteinExistence type="predicted"/>
<keyword evidence="2" id="KW-1185">Reference proteome</keyword>
<evidence type="ECO:0000313" key="2">
    <source>
        <dbReference type="Proteomes" id="UP001054889"/>
    </source>
</evidence>
<reference evidence="1" key="1">
    <citation type="journal article" date="2018" name="DNA Res.">
        <title>Multiple hybrid de novo genome assembly of finger millet, an orphan allotetraploid crop.</title>
        <authorList>
            <person name="Hatakeyama M."/>
            <person name="Aluri S."/>
            <person name="Balachadran M.T."/>
            <person name="Sivarajan S.R."/>
            <person name="Patrignani A."/>
            <person name="Gruter S."/>
            <person name="Poveda L."/>
            <person name="Shimizu-Inatsugi R."/>
            <person name="Baeten J."/>
            <person name="Francoijs K.J."/>
            <person name="Nataraja K.N."/>
            <person name="Reddy Y.A.N."/>
            <person name="Phadnis S."/>
            <person name="Ravikumar R.L."/>
            <person name="Schlapbach R."/>
            <person name="Sreeman S.M."/>
            <person name="Shimizu K.K."/>
        </authorList>
    </citation>
    <scope>NUCLEOTIDE SEQUENCE</scope>
</reference>
<dbReference type="EMBL" id="BQKI01000080">
    <property type="protein sequence ID" value="GJN27982.1"/>
    <property type="molecule type" value="Genomic_DNA"/>
</dbReference>
<comment type="caution">
    <text evidence="1">The sequence shown here is derived from an EMBL/GenBank/DDBJ whole genome shotgun (WGS) entry which is preliminary data.</text>
</comment>
<sequence length="132" mass="14539">MTSRILSFFTLSLQLTLLLQESGSLSMKRVNLLLGSGELSIALVQLVLQLIACIALDDDLNIMELLKKIGPLQLASVQLVLKNCNLSVTLYDLDITGRKCGLQRLALSFQLQNAGDKVLRVLHELANVHLLE</sequence>